<accession>A0A7W6FMZ7</accession>
<evidence type="ECO:0000313" key="12">
    <source>
        <dbReference type="Proteomes" id="UP000272004"/>
    </source>
</evidence>
<dbReference type="Gene3D" id="1.10.8.640">
    <property type="entry name" value="Cytochrome C biogenesis protein"/>
    <property type="match status" value="1"/>
</dbReference>
<evidence type="ECO:0000256" key="7">
    <source>
        <dbReference type="RuleBase" id="RU364112"/>
    </source>
</evidence>
<protein>
    <recommendedName>
        <fullName evidence="7">Cytochrome c-type biogenesis protein</fullName>
    </recommendedName>
</protein>
<dbReference type="CDD" id="cd16378">
    <property type="entry name" value="CcmH_N"/>
    <property type="match status" value="1"/>
</dbReference>
<keyword evidence="5 6" id="KW-0129">CBS domain</keyword>
<dbReference type="EMBL" id="JACIDG010000038">
    <property type="protein sequence ID" value="MBB3919775.1"/>
    <property type="molecule type" value="Genomic_DNA"/>
</dbReference>
<evidence type="ECO:0000313" key="10">
    <source>
        <dbReference type="EMBL" id="MBB3919775.1"/>
    </source>
</evidence>
<organism evidence="10 13">
    <name type="scientific">Rhizobium fabae</name>
    <dbReference type="NCBI Taxonomy" id="573179"/>
    <lineage>
        <taxon>Bacteria</taxon>
        <taxon>Pseudomonadati</taxon>
        <taxon>Pseudomonadota</taxon>
        <taxon>Alphaproteobacteria</taxon>
        <taxon>Hyphomicrobiales</taxon>
        <taxon>Rhizobiaceae</taxon>
        <taxon>Rhizobium/Agrobacterium group</taxon>
        <taxon>Rhizobium</taxon>
    </lineage>
</organism>
<evidence type="ECO:0000313" key="13">
    <source>
        <dbReference type="Proteomes" id="UP000545490"/>
    </source>
</evidence>
<keyword evidence="3 7" id="KW-0479">Metal-binding</keyword>
<dbReference type="InterPro" id="IPR007055">
    <property type="entry name" value="BON_dom"/>
</dbReference>
<dbReference type="InterPro" id="IPR046342">
    <property type="entry name" value="CBS_dom_sf"/>
</dbReference>
<dbReference type="Proteomes" id="UP000545490">
    <property type="component" value="Unassembled WGS sequence"/>
</dbReference>
<dbReference type="Gene3D" id="3.10.580.10">
    <property type="entry name" value="CBS-domain"/>
    <property type="match status" value="1"/>
</dbReference>
<feature type="domain" description="CBS" evidence="9">
    <location>
        <begin position="195"/>
        <end position="252"/>
    </location>
</feature>
<feature type="domain" description="CBS" evidence="9">
    <location>
        <begin position="110"/>
        <end position="169"/>
    </location>
</feature>
<reference evidence="11 12" key="1">
    <citation type="submission" date="2018-11" db="EMBL/GenBank/DDBJ databases">
        <authorList>
            <person name="Huo Y."/>
        </authorList>
    </citation>
    <scope>NUCLEOTIDE SEQUENCE [LARGE SCALE GENOMIC DNA]</scope>
    <source>
        <strain evidence="11 12">CCBAU 33202</strain>
    </source>
</reference>
<dbReference type="CDD" id="cd04586">
    <property type="entry name" value="CBS_pair_BON_assoc"/>
    <property type="match status" value="1"/>
</dbReference>
<keyword evidence="12" id="KW-1185">Reference proteome</keyword>
<dbReference type="SUPFAM" id="SSF54631">
    <property type="entry name" value="CBS-domain pair"/>
    <property type="match status" value="1"/>
</dbReference>
<dbReference type="AlphaFoldDB" id="A0A7W6FMZ7"/>
<proteinExistence type="inferred from homology"/>
<dbReference type="PROSITE" id="PS50914">
    <property type="entry name" value="BON"/>
    <property type="match status" value="1"/>
</dbReference>
<dbReference type="GO" id="GO:0046872">
    <property type="term" value="F:metal ion binding"/>
    <property type="evidence" value="ECO:0007669"/>
    <property type="project" value="UniProtKB-KW"/>
</dbReference>
<dbReference type="EMBL" id="RJJU01000032">
    <property type="protein sequence ID" value="RUM05681.1"/>
    <property type="molecule type" value="Genomic_DNA"/>
</dbReference>
<dbReference type="InterPro" id="IPR051257">
    <property type="entry name" value="Diverse_CBS-Domain"/>
</dbReference>
<keyword evidence="2 7" id="KW-0349">Heme</keyword>
<evidence type="ECO:0000256" key="4">
    <source>
        <dbReference type="ARBA" id="ARBA00023004"/>
    </source>
</evidence>
<dbReference type="SMART" id="SM00116">
    <property type="entry name" value="CBS"/>
    <property type="match status" value="2"/>
</dbReference>
<dbReference type="Pfam" id="PF04972">
    <property type="entry name" value="BON"/>
    <property type="match status" value="1"/>
</dbReference>
<keyword evidence="4 7" id="KW-0408">Iron</keyword>
<dbReference type="PANTHER" id="PTHR43080:SF2">
    <property type="entry name" value="CBS DOMAIN-CONTAINING PROTEIN"/>
    <property type="match status" value="1"/>
</dbReference>
<evidence type="ECO:0000256" key="3">
    <source>
        <dbReference type="ARBA" id="ARBA00022723"/>
    </source>
</evidence>
<evidence type="ECO:0000256" key="5">
    <source>
        <dbReference type="ARBA" id="ARBA00023122"/>
    </source>
</evidence>
<dbReference type="Pfam" id="PF00571">
    <property type="entry name" value="CBS"/>
    <property type="match status" value="2"/>
</dbReference>
<comment type="function">
    <text evidence="7">Possible subunit of a heme lyase.</text>
</comment>
<evidence type="ECO:0000313" key="11">
    <source>
        <dbReference type="EMBL" id="RUM05681.1"/>
    </source>
</evidence>
<evidence type="ECO:0000256" key="2">
    <source>
        <dbReference type="ARBA" id="ARBA00022617"/>
    </source>
</evidence>
<evidence type="ECO:0000259" key="9">
    <source>
        <dbReference type="PROSITE" id="PS51371"/>
    </source>
</evidence>
<reference evidence="10 13" key="2">
    <citation type="submission" date="2020-08" db="EMBL/GenBank/DDBJ databases">
        <title>Genomic Encyclopedia of Type Strains, Phase IV (KMG-IV): sequencing the most valuable type-strain genomes for metagenomic binning, comparative biology and taxonomic classification.</title>
        <authorList>
            <person name="Goeker M."/>
        </authorList>
    </citation>
    <scope>NUCLEOTIDE SEQUENCE [LARGE SCALE GENOMIC DNA]</scope>
    <source>
        <strain evidence="10 13">DSM 19331</strain>
    </source>
</reference>
<dbReference type="Pfam" id="PF03918">
    <property type="entry name" value="CcmH"/>
    <property type="match status" value="1"/>
</dbReference>
<dbReference type="InterPro" id="IPR038297">
    <property type="entry name" value="CcmH/CycL/NrfF/Ccl2_sf"/>
</dbReference>
<dbReference type="Gene3D" id="3.30.1340.30">
    <property type="match status" value="1"/>
</dbReference>
<gene>
    <name evidence="11" type="ORF">EFB14_32625</name>
    <name evidence="10" type="ORF">GGQ65_007124</name>
</gene>
<dbReference type="InterPro" id="IPR000644">
    <property type="entry name" value="CBS_dom"/>
</dbReference>
<evidence type="ECO:0000259" key="8">
    <source>
        <dbReference type="PROSITE" id="PS50914"/>
    </source>
</evidence>
<evidence type="ECO:0000256" key="1">
    <source>
        <dbReference type="ARBA" id="ARBA00010342"/>
    </source>
</evidence>
<sequence length="329" mass="35952">MAARGAGLPLSAELRCMVCQNQSIDDSNGDLAKDLRLLVRERITDVDSDEAVLNYIVSRYGGRTGAARRASSRGSRCLTKINGGSTSSHYRHPSNNFYERGRTMQAKDIMTTNVVSTGPAVGIRHAVAVMMQNNVSGLPVIDDEGRVCGMLTEGDLLLRKEIRFSPRAARASEIISEIDLERYISSNGWCVADVMSQDVIVACPDSEVSDIADSLQAHRIKRLPIVEDGRLVGIVSRRDILGLIIDAQTAPLPKEDESIRLAVRTRLRSELGITPQKVQVTVKNGQVTLDGNVESELKQKAVRTLIESLGVGAYRDRLQIARLTGTERG</sequence>
<comment type="caution">
    <text evidence="10">The sequence shown here is derived from an EMBL/GenBank/DDBJ whole genome shotgun (WGS) entry which is preliminary data.</text>
</comment>
<name>A0A7W6FMZ7_9HYPH</name>
<dbReference type="Proteomes" id="UP000272004">
    <property type="component" value="Unassembled WGS sequence"/>
</dbReference>
<dbReference type="PROSITE" id="PS51371">
    <property type="entry name" value="CBS"/>
    <property type="match status" value="2"/>
</dbReference>
<feature type="domain" description="BON" evidence="8">
    <location>
        <begin position="255"/>
        <end position="322"/>
    </location>
</feature>
<dbReference type="PANTHER" id="PTHR43080">
    <property type="entry name" value="CBS DOMAIN-CONTAINING PROTEIN CBSX3, MITOCHONDRIAL"/>
    <property type="match status" value="1"/>
</dbReference>
<dbReference type="InterPro" id="IPR005616">
    <property type="entry name" value="CcmH/CycL/Ccl2/NrfF_N"/>
</dbReference>
<keyword evidence="7" id="KW-0732">Signal</keyword>
<comment type="similarity">
    <text evidence="1 7">Belongs to the CcmH/CycL/Ccl2/NrfF family.</text>
</comment>
<evidence type="ECO:0000256" key="6">
    <source>
        <dbReference type="PROSITE-ProRule" id="PRU00703"/>
    </source>
</evidence>